<dbReference type="SUPFAM" id="SSF53639">
    <property type="entry name" value="AraD/HMP-PK domain-like"/>
    <property type="match status" value="1"/>
</dbReference>
<sequence>MSGTVLEATEGRCLRNRSGDSLLEGERTVRTSSEEGIIRFRSHLNRIPLQPSLAIAELMAWRDMLYRLHLVGQDAFRYSGLGFGNLSIRARQYPAGFVVTGSQTGHLDHLDCCHFCLITAWTLVPPELWADGTIQPSSESLTHAAVYGCSDHAGAVIHVHCPELWHLQRAVDLPVTDPKAGCGTVDLALEVKRMMADLGNPETGVWILGGHEDGILAFGPDITTAGLSLLHWVAVGCIREHQQRLTCGTA</sequence>
<feature type="domain" description="Class II aldolase/adducin N-terminal" evidence="1">
    <location>
        <begin position="79"/>
        <end position="223"/>
    </location>
</feature>
<dbReference type="EMBL" id="DSUH01000111">
    <property type="protein sequence ID" value="HGU32186.1"/>
    <property type="molecule type" value="Genomic_DNA"/>
</dbReference>
<reference evidence="2" key="1">
    <citation type="journal article" date="2020" name="mSystems">
        <title>Genome- and Community-Level Interaction Insights into Carbon Utilization and Element Cycling Functions of Hydrothermarchaeota in Hydrothermal Sediment.</title>
        <authorList>
            <person name="Zhou Z."/>
            <person name="Liu Y."/>
            <person name="Xu W."/>
            <person name="Pan J."/>
            <person name="Luo Z.H."/>
            <person name="Li M."/>
        </authorList>
    </citation>
    <scope>NUCLEOTIDE SEQUENCE [LARGE SCALE GENOMIC DNA]</scope>
    <source>
        <strain evidence="2">SpSt-477</strain>
    </source>
</reference>
<protein>
    <submittedName>
        <fullName evidence="2">Class II aldolase/adducin family protein</fullName>
    </submittedName>
</protein>
<dbReference type="Gene3D" id="3.40.225.10">
    <property type="entry name" value="Class II aldolase/adducin N-terminal domain"/>
    <property type="match status" value="1"/>
</dbReference>
<proteinExistence type="predicted"/>
<dbReference type="InterPro" id="IPR036409">
    <property type="entry name" value="Aldolase_II/adducin_N_sf"/>
</dbReference>
<dbReference type="Pfam" id="PF00596">
    <property type="entry name" value="Aldolase_II"/>
    <property type="match status" value="1"/>
</dbReference>
<organism evidence="2">
    <name type="scientific">Desulfatirhabdium butyrativorans</name>
    <dbReference type="NCBI Taxonomy" id="340467"/>
    <lineage>
        <taxon>Bacteria</taxon>
        <taxon>Pseudomonadati</taxon>
        <taxon>Thermodesulfobacteriota</taxon>
        <taxon>Desulfobacteria</taxon>
        <taxon>Desulfobacterales</taxon>
        <taxon>Desulfatirhabdiaceae</taxon>
        <taxon>Desulfatirhabdium</taxon>
    </lineage>
</organism>
<gene>
    <name evidence="2" type="ORF">ENS29_04950</name>
</gene>
<accession>A0A7C4MPT8</accession>
<evidence type="ECO:0000313" key="2">
    <source>
        <dbReference type="EMBL" id="HGU32186.1"/>
    </source>
</evidence>
<evidence type="ECO:0000259" key="1">
    <source>
        <dbReference type="Pfam" id="PF00596"/>
    </source>
</evidence>
<name>A0A7C4MPT8_9BACT</name>
<dbReference type="AlphaFoldDB" id="A0A7C4MPT8"/>
<comment type="caution">
    <text evidence="2">The sequence shown here is derived from an EMBL/GenBank/DDBJ whole genome shotgun (WGS) entry which is preliminary data.</text>
</comment>
<dbReference type="InterPro" id="IPR001303">
    <property type="entry name" value="Aldolase_II/adducin_N"/>
</dbReference>